<gene>
    <name evidence="1" type="ORF">I7I51_05281</name>
</gene>
<name>A0A8A1M3A5_AJECA</name>
<evidence type="ECO:0000313" key="1">
    <source>
        <dbReference type="EMBL" id="QSS60481.1"/>
    </source>
</evidence>
<proteinExistence type="predicted"/>
<dbReference type="EMBL" id="CP069110">
    <property type="protein sequence ID" value="QSS60481.1"/>
    <property type="molecule type" value="Genomic_DNA"/>
</dbReference>
<dbReference type="VEuPathDB" id="FungiDB:I7I51_05281"/>
<sequence>MTRTGARLNFEPALGEPGCGRGRIRRAEVRDGGRFGETGLRVVCSGIQFSVEGADGRLLTTAQLGYRVAELLLDATKCKVRSRIRRPAGQKGHSEHRQGHLRLLMLSWLGVLVGFRRCTVGRDRRTMVEGGLKGTELTVASTPFERELAFPNPDSTLDVTMLGWPVSRHLGPGALGRVQEVWPRAAEPRIPGVSLLEGHWPLARYLGNVVDGRGRLTFSTCL</sequence>
<accession>A0A8A1M3A5</accession>
<evidence type="ECO:0000313" key="2">
    <source>
        <dbReference type="Proteomes" id="UP000663671"/>
    </source>
</evidence>
<dbReference type="AlphaFoldDB" id="A0A8A1M3A5"/>
<organism evidence="1 2">
    <name type="scientific">Ajellomyces capsulatus</name>
    <name type="common">Darling's disease fungus</name>
    <name type="synonym">Histoplasma capsulatum</name>
    <dbReference type="NCBI Taxonomy" id="5037"/>
    <lineage>
        <taxon>Eukaryota</taxon>
        <taxon>Fungi</taxon>
        <taxon>Dikarya</taxon>
        <taxon>Ascomycota</taxon>
        <taxon>Pezizomycotina</taxon>
        <taxon>Eurotiomycetes</taxon>
        <taxon>Eurotiomycetidae</taxon>
        <taxon>Onygenales</taxon>
        <taxon>Ajellomycetaceae</taxon>
        <taxon>Histoplasma</taxon>
    </lineage>
</organism>
<reference evidence="1" key="1">
    <citation type="submission" date="2021-01" db="EMBL/GenBank/DDBJ databases">
        <title>Chromosome-level genome assembly of a human fungal pathogen reveals clustering of transcriptionally co-regulated genes.</title>
        <authorList>
            <person name="Voorhies M."/>
            <person name="Cohen S."/>
            <person name="Shea T.P."/>
            <person name="Petrus S."/>
            <person name="Munoz J.F."/>
            <person name="Poplawski S."/>
            <person name="Goldman W.E."/>
            <person name="Michael T."/>
            <person name="Cuomo C.A."/>
            <person name="Sil A."/>
            <person name="Beyhan S."/>
        </authorList>
    </citation>
    <scope>NUCLEOTIDE SEQUENCE</scope>
    <source>
        <strain evidence="1">WU24</strain>
    </source>
</reference>
<dbReference type="Proteomes" id="UP000663671">
    <property type="component" value="Chromosome 4"/>
</dbReference>
<protein>
    <submittedName>
        <fullName evidence="1">Uncharacterized protein</fullName>
    </submittedName>
</protein>